<feature type="domain" description="Lysozyme inhibitor LprI-like N-terminal" evidence="1">
    <location>
        <begin position="40"/>
        <end position="133"/>
    </location>
</feature>
<evidence type="ECO:0000259" key="1">
    <source>
        <dbReference type="Pfam" id="PF07007"/>
    </source>
</evidence>
<evidence type="ECO:0000313" key="3">
    <source>
        <dbReference type="Proteomes" id="UP000005540"/>
    </source>
</evidence>
<accession>C4FHH9</accession>
<dbReference type="OrthoDB" id="7340239at2"/>
<evidence type="ECO:0000313" key="2">
    <source>
        <dbReference type="EMBL" id="EEP61458.1"/>
    </source>
</evidence>
<protein>
    <recommendedName>
        <fullName evidence="1">Lysozyme inhibitor LprI-like N-terminal domain-containing protein</fullName>
    </recommendedName>
</protein>
<dbReference type="Gene3D" id="1.20.1270.180">
    <property type="match status" value="1"/>
</dbReference>
<gene>
    <name evidence="2" type="ORF">SULYE_0007</name>
</gene>
<reference evidence="2 3" key="1">
    <citation type="submission" date="2009-04" db="EMBL/GenBank/DDBJ databases">
        <authorList>
            <person name="Reysenbach A.-L."/>
            <person name="Heidelberg J.F."/>
            <person name="Nelson W.C."/>
        </authorList>
    </citation>
    <scope>NUCLEOTIDE SEQUENCE [LARGE SCALE GENOMIC DNA]</scope>
    <source>
        <strain evidence="2 3">SS-5</strain>
    </source>
</reference>
<dbReference type="Proteomes" id="UP000005540">
    <property type="component" value="Unassembled WGS sequence"/>
</dbReference>
<name>C4FHH9_9AQUI</name>
<dbReference type="PANTHER" id="PTHR39176">
    <property type="entry name" value="PERIPLASMIC PROTEIN-RELATED"/>
    <property type="match status" value="1"/>
</dbReference>
<dbReference type="EMBL" id="ABZS01000001">
    <property type="protein sequence ID" value="EEP61458.1"/>
    <property type="molecule type" value="Genomic_DNA"/>
</dbReference>
<keyword evidence="3" id="KW-1185">Reference proteome</keyword>
<organism evidence="2 3">
    <name type="scientific">Sulfurihydrogenibium yellowstonense SS-5</name>
    <dbReference type="NCBI Taxonomy" id="432331"/>
    <lineage>
        <taxon>Bacteria</taxon>
        <taxon>Pseudomonadati</taxon>
        <taxon>Aquificota</taxon>
        <taxon>Aquificia</taxon>
        <taxon>Aquificales</taxon>
        <taxon>Hydrogenothermaceae</taxon>
        <taxon>Sulfurihydrogenibium</taxon>
    </lineage>
</organism>
<dbReference type="PANTHER" id="PTHR39176:SF1">
    <property type="entry name" value="PERIPLASMIC PROTEIN"/>
    <property type="match status" value="1"/>
</dbReference>
<comment type="caution">
    <text evidence="2">The sequence shown here is derived from an EMBL/GenBank/DDBJ whole genome shotgun (WGS) entry which is preliminary data.</text>
</comment>
<dbReference type="Pfam" id="PF07007">
    <property type="entry name" value="LprI"/>
    <property type="match status" value="1"/>
</dbReference>
<dbReference type="AlphaFoldDB" id="C4FHH9"/>
<proteinExistence type="predicted"/>
<dbReference type="InterPro" id="IPR009739">
    <property type="entry name" value="LprI-like_N"/>
</dbReference>
<dbReference type="RefSeq" id="WP_007545339.1">
    <property type="nucleotide sequence ID" value="NZ_ABZS01000001.1"/>
</dbReference>
<sequence>MRRLKISRLLVAFILLILPTVGFSEEKEKKHPIDIWLEKCMERENYTTAGMLSCSSQALDKWDKELNRIYKELIKKLSPEERELLKQSQLQWVKFRDAEFKFLDNLYLGIGTMIPVMIMGEKLDIVSRRVKMLEAYDFYVKEWQLDRKEHFKLNKRVKNK</sequence>